<gene>
    <name evidence="1" type="ORF">H8L47_11345</name>
</gene>
<dbReference type="RefSeq" id="WP_186953695.1">
    <property type="nucleotide sequence ID" value="NZ_JACOFX010000004.1"/>
</dbReference>
<evidence type="ECO:0000313" key="1">
    <source>
        <dbReference type="EMBL" id="MBC3908151.1"/>
    </source>
</evidence>
<dbReference type="EMBL" id="JACOFX010000004">
    <property type="protein sequence ID" value="MBC3908151.1"/>
    <property type="molecule type" value="Genomic_DNA"/>
</dbReference>
<accession>A0ABR6Z8Q5</accession>
<proteinExistence type="predicted"/>
<name>A0ABR6Z8Q5_9BURK</name>
<protein>
    <submittedName>
        <fullName evidence="1">Uncharacterized protein</fullName>
    </submittedName>
</protein>
<keyword evidence="2" id="KW-1185">Reference proteome</keyword>
<comment type="caution">
    <text evidence="1">The sequence shown here is derived from an EMBL/GenBank/DDBJ whole genome shotgun (WGS) entry which is preliminary data.</text>
</comment>
<evidence type="ECO:0000313" key="2">
    <source>
        <dbReference type="Proteomes" id="UP000646911"/>
    </source>
</evidence>
<sequence>MGGNGIEQTSHPTTIFYMESVCAKLQIDFSNFSFDLKSNRIRRNYAGKDKLKSSEPFKKNIRLIDAKQNAEATAVVAARGIPGKSQCDLKQQSIQFELSRLK</sequence>
<organism evidence="1 2">
    <name type="scientific">Undibacterium umbellatum</name>
    <dbReference type="NCBI Taxonomy" id="2762300"/>
    <lineage>
        <taxon>Bacteria</taxon>
        <taxon>Pseudomonadati</taxon>
        <taxon>Pseudomonadota</taxon>
        <taxon>Betaproteobacteria</taxon>
        <taxon>Burkholderiales</taxon>
        <taxon>Oxalobacteraceae</taxon>
        <taxon>Undibacterium</taxon>
    </lineage>
</organism>
<dbReference type="Proteomes" id="UP000646911">
    <property type="component" value="Unassembled WGS sequence"/>
</dbReference>
<reference evidence="1 2" key="1">
    <citation type="submission" date="2020-08" db="EMBL/GenBank/DDBJ databases">
        <title>Novel species isolated from subtropical streams in China.</title>
        <authorList>
            <person name="Lu H."/>
        </authorList>
    </citation>
    <scope>NUCLEOTIDE SEQUENCE [LARGE SCALE GENOMIC DNA]</scope>
    <source>
        <strain evidence="1 2">NL8W</strain>
    </source>
</reference>